<dbReference type="Proteomes" id="UP000316621">
    <property type="component" value="Chromosome 3"/>
</dbReference>
<protein>
    <recommendedName>
        <fullName evidence="1">Fungal lipase-type domain-containing protein</fullName>
    </recommendedName>
</protein>
<evidence type="ECO:0000313" key="2">
    <source>
        <dbReference type="EMBL" id="RZC56524.1"/>
    </source>
</evidence>
<dbReference type="Gramene" id="RZC56524">
    <property type="protein sequence ID" value="RZC56524"/>
    <property type="gene ID" value="C5167_015378"/>
</dbReference>
<evidence type="ECO:0000313" key="3">
    <source>
        <dbReference type="Proteomes" id="UP000316621"/>
    </source>
</evidence>
<proteinExistence type="predicted"/>
<organism evidence="2 3">
    <name type="scientific">Papaver somniferum</name>
    <name type="common">Opium poppy</name>
    <dbReference type="NCBI Taxonomy" id="3469"/>
    <lineage>
        <taxon>Eukaryota</taxon>
        <taxon>Viridiplantae</taxon>
        <taxon>Streptophyta</taxon>
        <taxon>Embryophyta</taxon>
        <taxon>Tracheophyta</taxon>
        <taxon>Spermatophyta</taxon>
        <taxon>Magnoliopsida</taxon>
        <taxon>Ranunculales</taxon>
        <taxon>Papaveraceae</taxon>
        <taxon>Papaveroideae</taxon>
        <taxon>Papaver</taxon>
    </lineage>
</organism>
<dbReference type="PANTHER" id="PTHR31479">
    <property type="entry name" value="ALPHA/BETA-HYDROLASES SUPERFAMILY PROTEIN"/>
    <property type="match status" value="1"/>
</dbReference>
<dbReference type="Gene3D" id="3.40.50.1820">
    <property type="entry name" value="alpha/beta hydrolase"/>
    <property type="match status" value="1"/>
</dbReference>
<name>A0A4Y7J5V8_PAPSO</name>
<sequence length="373" mass="42065">MANGFLMFCCRYPSAIDLRSEERRAPGAMVSEREIFGLVGPLNLTSVDWKNTYHQRSVTACLVQAVYVLERDRQASRQGSQALAPAWWEFFHFQLVRTLVDNADSSIFGAIYELNPSTSYCDHAAQLHGAPRYVIAFRGTITKGDSFSEDLKLDIEVIRNGLHLTSRSEYAVQAVRNMISSSGDMNIWLTGHSLGSSMALLAGKNMAKTGIFLEAFLFNPPFLSAPIERIKDKKLKHGIRIAGSLITAGLTIAMKRHQHQPRSENPFFALSPWVPYLFVNPGDHICSEYIGYFEHRKKMEEIGAGGIERLATQTSVTDLFFNAAGRESEPLHLLPSANLVVNRSRCEDFKQAHGIHQWWNPDLQLESKLYHYR</sequence>
<dbReference type="PANTHER" id="PTHR31479:SF2">
    <property type="entry name" value="ALPHA_BETA-HYDROLASES SUPERFAMILY PROTEIN"/>
    <property type="match status" value="1"/>
</dbReference>
<reference evidence="2 3" key="1">
    <citation type="journal article" date="2018" name="Science">
        <title>The opium poppy genome and morphinan production.</title>
        <authorList>
            <person name="Guo L."/>
            <person name="Winzer T."/>
            <person name="Yang X."/>
            <person name="Li Y."/>
            <person name="Ning Z."/>
            <person name="He Z."/>
            <person name="Teodor R."/>
            <person name="Lu Y."/>
            <person name="Bowser T.A."/>
            <person name="Graham I.A."/>
            <person name="Ye K."/>
        </authorList>
    </citation>
    <scope>NUCLEOTIDE SEQUENCE [LARGE SCALE GENOMIC DNA]</scope>
    <source>
        <strain evidence="3">cv. HN1</strain>
        <tissue evidence="2">Leaves</tissue>
    </source>
</reference>
<keyword evidence="3" id="KW-1185">Reference proteome</keyword>
<dbReference type="EMBL" id="CM010717">
    <property type="protein sequence ID" value="RZC56524.1"/>
    <property type="molecule type" value="Genomic_DNA"/>
</dbReference>
<accession>A0A4Y7J5V8</accession>
<gene>
    <name evidence="2" type="ORF">C5167_015378</name>
</gene>
<feature type="domain" description="Fungal lipase-type" evidence="1">
    <location>
        <begin position="168"/>
        <end position="212"/>
    </location>
</feature>
<dbReference type="AlphaFoldDB" id="A0A4Y7J5V8"/>
<dbReference type="OMA" id="MTAMGKE"/>
<dbReference type="Pfam" id="PF01764">
    <property type="entry name" value="Lipase_3"/>
    <property type="match status" value="1"/>
</dbReference>
<dbReference type="GO" id="GO:0006629">
    <property type="term" value="P:lipid metabolic process"/>
    <property type="evidence" value="ECO:0007669"/>
    <property type="project" value="InterPro"/>
</dbReference>
<dbReference type="SUPFAM" id="SSF53474">
    <property type="entry name" value="alpha/beta-Hydrolases"/>
    <property type="match status" value="1"/>
</dbReference>
<dbReference type="InterPro" id="IPR029058">
    <property type="entry name" value="AB_hydrolase_fold"/>
</dbReference>
<evidence type="ECO:0000259" key="1">
    <source>
        <dbReference type="Pfam" id="PF01764"/>
    </source>
</evidence>
<dbReference type="InterPro" id="IPR002921">
    <property type="entry name" value="Fungal_lipase-type"/>
</dbReference>